<evidence type="ECO:0000313" key="1">
    <source>
        <dbReference type="EMBL" id="KAJ7749538.1"/>
    </source>
</evidence>
<dbReference type="EMBL" id="JARJLG010000085">
    <property type="protein sequence ID" value="KAJ7749538.1"/>
    <property type="molecule type" value="Genomic_DNA"/>
</dbReference>
<keyword evidence="2" id="KW-1185">Reference proteome</keyword>
<evidence type="ECO:0000313" key="2">
    <source>
        <dbReference type="Proteomes" id="UP001215280"/>
    </source>
</evidence>
<accession>A0AAD7IUP9</accession>
<dbReference type="Proteomes" id="UP001215280">
    <property type="component" value="Unassembled WGS sequence"/>
</dbReference>
<proteinExistence type="predicted"/>
<name>A0AAD7IUP9_9AGAR</name>
<organism evidence="1 2">
    <name type="scientific">Mycena maculata</name>
    <dbReference type="NCBI Taxonomy" id="230809"/>
    <lineage>
        <taxon>Eukaryota</taxon>
        <taxon>Fungi</taxon>
        <taxon>Dikarya</taxon>
        <taxon>Basidiomycota</taxon>
        <taxon>Agaricomycotina</taxon>
        <taxon>Agaricomycetes</taxon>
        <taxon>Agaricomycetidae</taxon>
        <taxon>Agaricales</taxon>
        <taxon>Marasmiineae</taxon>
        <taxon>Mycenaceae</taxon>
        <taxon>Mycena</taxon>
    </lineage>
</organism>
<protein>
    <submittedName>
        <fullName evidence="1">Uncharacterized protein</fullName>
    </submittedName>
</protein>
<reference evidence="1" key="1">
    <citation type="submission" date="2023-03" db="EMBL/GenBank/DDBJ databases">
        <title>Massive genome expansion in bonnet fungi (Mycena s.s.) driven by repeated elements and novel gene families across ecological guilds.</title>
        <authorList>
            <consortium name="Lawrence Berkeley National Laboratory"/>
            <person name="Harder C.B."/>
            <person name="Miyauchi S."/>
            <person name="Viragh M."/>
            <person name="Kuo A."/>
            <person name="Thoen E."/>
            <person name="Andreopoulos B."/>
            <person name="Lu D."/>
            <person name="Skrede I."/>
            <person name="Drula E."/>
            <person name="Henrissat B."/>
            <person name="Morin E."/>
            <person name="Kohler A."/>
            <person name="Barry K."/>
            <person name="LaButti K."/>
            <person name="Morin E."/>
            <person name="Salamov A."/>
            <person name="Lipzen A."/>
            <person name="Mereny Z."/>
            <person name="Hegedus B."/>
            <person name="Baldrian P."/>
            <person name="Stursova M."/>
            <person name="Weitz H."/>
            <person name="Taylor A."/>
            <person name="Grigoriev I.V."/>
            <person name="Nagy L.G."/>
            <person name="Martin F."/>
            <person name="Kauserud H."/>
        </authorList>
    </citation>
    <scope>NUCLEOTIDE SEQUENCE</scope>
    <source>
        <strain evidence="1">CBHHK188m</strain>
    </source>
</reference>
<sequence>MMPPPPPPSSSANADDGANAGEAMAAALCEATGLYDLPRAALERLVGDVVREDRFGALLENMSSMWAAKAALGA</sequence>
<gene>
    <name evidence="1" type="ORF">DFH07DRAFT_828723</name>
</gene>
<comment type="caution">
    <text evidence="1">The sequence shown here is derived from an EMBL/GenBank/DDBJ whole genome shotgun (WGS) entry which is preliminary data.</text>
</comment>
<dbReference type="AlphaFoldDB" id="A0AAD7IUP9"/>